<dbReference type="STRING" id="262004.SAMN04489796_101652"/>
<dbReference type="Proteomes" id="UP000199492">
    <property type="component" value="Unassembled WGS sequence"/>
</dbReference>
<gene>
    <name evidence="1" type="ORF">SAMN04489796_101652</name>
</gene>
<proteinExistence type="predicted"/>
<dbReference type="OrthoDB" id="676614at2"/>
<organism evidence="1 2">
    <name type="scientific">Winogradskyella thalassocola</name>
    <dbReference type="NCBI Taxonomy" id="262004"/>
    <lineage>
        <taxon>Bacteria</taxon>
        <taxon>Pseudomonadati</taxon>
        <taxon>Bacteroidota</taxon>
        <taxon>Flavobacteriia</taxon>
        <taxon>Flavobacteriales</taxon>
        <taxon>Flavobacteriaceae</taxon>
        <taxon>Winogradskyella</taxon>
    </lineage>
</organism>
<dbReference type="NCBIfam" id="NF033205">
    <property type="entry name" value="IPExxxVDY"/>
    <property type="match status" value="1"/>
</dbReference>
<evidence type="ECO:0000313" key="1">
    <source>
        <dbReference type="EMBL" id="SDG81178.1"/>
    </source>
</evidence>
<name>A0A1G7XAH1_9FLAO</name>
<keyword evidence="2" id="KW-1185">Reference proteome</keyword>
<protein>
    <recommendedName>
        <fullName evidence="3">IPExxxVDY family protein</fullName>
    </recommendedName>
</protein>
<evidence type="ECO:0000313" key="2">
    <source>
        <dbReference type="Proteomes" id="UP000199492"/>
    </source>
</evidence>
<dbReference type="EMBL" id="FNCZ01000001">
    <property type="protein sequence ID" value="SDG81178.1"/>
    <property type="molecule type" value="Genomic_DNA"/>
</dbReference>
<dbReference type="AlphaFoldDB" id="A0A1G7XAH1"/>
<accession>A0A1G7XAH1</accession>
<dbReference type="RefSeq" id="WP_092466137.1">
    <property type="nucleotide sequence ID" value="NZ_FNCZ01000001.1"/>
</dbReference>
<reference evidence="2" key="1">
    <citation type="submission" date="2016-10" db="EMBL/GenBank/DDBJ databases">
        <authorList>
            <person name="Varghese N."/>
            <person name="Submissions S."/>
        </authorList>
    </citation>
    <scope>NUCLEOTIDE SEQUENCE [LARGE SCALE GENOMIC DNA]</scope>
    <source>
        <strain evidence="2">DSM 15363</strain>
    </source>
</reference>
<sequence>MALHKLQVDDFYDDSFKLIAIHCRLEDYRLAYLLNKHLELKLERKDTDIDFKYLESSYSIFEWDNETEYVLWNLISNVCKKEEDSLSSTGTLFGDTEKVLKTFHLISEYKKVDYFIKISDEIQNVDEDLILNKLKAIPQIITSYTVDPLKIKSKDHLIF</sequence>
<evidence type="ECO:0008006" key="3">
    <source>
        <dbReference type="Google" id="ProtNLM"/>
    </source>
</evidence>
<dbReference type="InterPro" id="IPR047690">
    <property type="entry name" value="IPExxxVDY_fam"/>
</dbReference>